<dbReference type="AlphaFoldDB" id="A0A2G3DSI9"/>
<gene>
    <name evidence="1" type="ORF">CSX01_13300</name>
</gene>
<dbReference type="EMBL" id="PDYF01000078">
    <property type="protein sequence ID" value="PHU33825.1"/>
    <property type="molecule type" value="Genomic_DNA"/>
</dbReference>
<reference evidence="1 2" key="1">
    <citation type="submission" date="2017-10" db="EMBL/GenBank/DDBJ databases">
        <title>Resolving the taxonomy of Roseburia spp., Eubacterium rectale and Agathobacter spp. through phylogenomic analysis.</title>
        <authorList>
            <person name="Sheridan P.O."/>
            <person name="Walker A.W."/>
            <person name="Duncan S.H."/>
            <person name="Scott K.P."/>
            <person name="Toole P.W.O."/>
            <person name="Luis P."/>
            <person name="Flint H.J."/>
        </authorList>
    </citation>
    <scope>NUCLEOTIDE SEQUENCE [LARGE SCALE GENOMIC DNA]</scope>
    <source>
        <strain evidence="1 2">JK626</strain>
    </source>
</reference>
<evidence type="ECO:0000313" key="1">
    <source>
        <dbReference type="EMBL" id="PHU33825.1"/>
    </source>
</evidence>
<proteinExistence type="predicted"/>
<evidence type="ECO:0000313" key="2">
    <source>
        <dbReference type="Proteomes" id="UP000225889"/>
    </source>
</evidence>
<protein>
    <submittedName>
        <fullName evidence="1">Uncharacterized protein</fullName>
    </submittedName>
</protein>
<reference evidence="1 2" key="2">
    <citation type="submission" date="2017-10" db="EMBL/GenBank/DDBJ databases">
        <authorList>
            <person name="Banno H."/>
            <person name="Chua N.-H."/>
        </authorList>
    </citation>
    <scope>NUCLEOTIDE SEQUENCE [LARGE SCALE GENOMIC DNA]</scope>
    <source>
        <strain evidence="1 2">JK626</strain>
    </source>
</reference>
<organism evidence="1 2">
    <name type="scientific">Pseudobutyrivibrio ruminis</name>
    <dbReference type="NCBI Taxonomy" id="46206"/>
    <lineage>
        <taxon>Bacteria</taxon>
        <taxon>Bacillati</taxon>
        <taxon>Bacillota</taxon>
        <taxon>Clostridia</taxon>
        <taxon>Lachnospirales</taxon>
        <taxon>Lachnospiraceae</taxon>
        <taxon>Pseudobutyrivibrio</taxon>
    </lineage>
</organism>
<name>A0A2G3DSI9_9FIRM</name>
<dbReference type="RefSeq" id="WP_099392735.1">
    <property type="nucleotide sequence ID" value="NZ_PDYF01000078.1"/>
</dbReference>
<comment type="caution">
    <text evidence="1">The sequence shown here is derived from an EMBL/GenBank/DDBJ whole genome shotgun (WGS) entry which is preliminary data.</text>
</comment>
<accession>A0A2G3DSI9</accession>
<sequence length="149" mass="17535">MNDKIYSKKNHSISKTEKCENTFSLTINFFELTFEIDTLKLVDVFGFLPLVKAIETNINLPSYIRGDYCIRLRNNDIKKDEIYSYNKVAYTNGSEFQNSKIYYDFEKKLICIGEIDFVYNAIMVNDNIVCILDENGILRCLYILIDRFE</sequence>
<dbReference type="Proteomes" id="UP000225889">
    <property type="component" value="Unassembled WGS sequence"/>
</dbReference>